<dbReference type="InterPro" id="IPR031717">
    <property type="entry name" value="ODO-1/KGD_C"/>
</dbReference>
<dbReference type="EMBL" id="JBAMMX010000009">
    <property type="protein sequence ID" value="KAK6933221.1"/>
    <property type="molecule type" value="Genomic_DNA"/>
</dbReference>
<evidence type="ECO:0000256" key="3">
    <source>
        <dbReference type="ARBA" id="ARBA00023002"/>
    </source>
</evidence>
<comment type="caution">
    <text evidence="6">The sequence shown here is derived from an EMBL/GenBank/DDBJ whole genome shotgun (WGS) entry which is preliminary data.</text>
</comment>
<dbReference type="Pfam" id="PF16870">
    <property type="entry name" value="OxoGdeHyase_C"/>
    <property type="match status" value="1"/>
</dbReference>
<dbReference type="Gene3D" id="3.40.50.11610">
    <property type="entry name" value="Multifunctional 2-oxoglutarate metabolism enzyme, C-terminal domain"/>
    <property type="match status" value="1"/>
</dbReference>
<comment type="similarity">
    <text evidence="2">Belongs to the alpha-ketoglutarate dehydrogenase family.</text>
</comment>
<dbReference type="Proteomes" id="UP001370490">
    <property type="component" value="Unassembled WGS sequence"/>
</dbReference>
<keyword evidence="4" id="KW-0786">Thiamine pyrophosphate</keyword>
<comment type="cofactor">
    <cofactor evidence="1">
        <name>thiamine diphosphate</name>
        <dbReference type="ChEBI" id="CHEBI:58937"/>
    </cofactor>
</comment>
<dbReference type="GO" id="GO:0045252">
    <property type="term" value="C:oxoglutarate dehydrogenase complex"/>
    <property type="evidence" value="ECO:0007669"/>
    <property type="project" value="TreeGrafter"/>
</dbReference>
<dbReference type="InterPro" id="IPR042179">
    <property type="entry name" value="KGD_C_sf"/>
</dbReference>
<accession>A0AAN8VP61</accession>
<keyword evidence="7" id="KW-1185">Reference proteome</keyword>
<protein>
    <submittedName>
        <fullName evidence="6">Multifunctional 2-oxoglutarate metabolism enzyme, C-terminal</fullName>
    </submittedName>
</protein>
<organism evidence="6 7">
    <name type="scientific">Dillenia turbinata</name>
    <dbReference type="NCBI Taxonomy" id="194707"/>
    <lineage>
        <taxon>Eukaryota</taxon>
        <taxon>Viridiplantae</taxon>
        <taxon>Streptophyta</taxon>
        <taxon>Embryophyta</taxon>
        <taxon>Tracheophyta</taxon>
        <taxon>Spermatophyta</taxon>
        <taxon>Magnoliopsida</taxon>
        <taxon>eudicotyledons</taxon>
        <taxon>Gunneridae</taxon>
        <taxon>Pentapetalae</taxon>
        <taxon>Dilleniales</taxon>
        <taxon>Dilleniaceae</taxon>
        <taxon>Dillenia</taxon>
    </lineage>
</organism>
<evidence type="ECO:0000256" key="4">
    <source>
        <dbReference type="ARBA" id="ARBA00023052"/>
    </source>
</evidence>
<dbReference type="PANTHER" id="PTHR23152:SF4">
    <property type="entry name" value="2-OXOADIPATE DEHYDROGENASE COMPLEX COMPONENT E1"/>
    <property type="match status" value="1"/>
</dbReference>
<dbReference type="GO" id="GO:0005739">
    <property type="term" value="C:mitochondrion"/>
    <property type="evidence" value="ECO:0007669"/>
    <property type="project" value="TreeGrafter"/>
</dbReference>
<sequence>MEYALQEATNQGKYQVSYMLTEQISVSSAAGKRNHKSKDVCLHNAMTRIILIPTMTKYSLKYACHFVVIRFTKDIPESINLSGNKHANQQISHGLMIERIWGLQNIITKIASSVPTFRKILSLPEFNSFISQTTKRHNHGTTQKKFTNVSWSQCTKLGHKTPPPPPGRGPDAHTQRLNESNPKIMIRQDAEIVWCQEEPMNMGAHSCIAPRLSTAMKELGRGTMEDIKYVGRAPSAATATGFYQVHVREQTELVKKALQPVPIEGSDVTELQMIEAYVAHGNTLRVIYFDPQERSQEA</sequence>
<dbReference type="AlphaFoldDB" id="A0AAN8VP61"/>
<evidence type="ECO:0000256" key="1">
    <source>
        <dbReference type="ARBA" id="ARBA00001964"/>
    </source>
</evidence>
<dbReference type="PANTHER" id="PTHR23152">
    <property type="entry name" value="2-OXOGLUTARATE DEHYDROGENASE"/>
    <property type="match status" value="1"/>
</dbReference>
<dbReference type="GO" id="GO:0006099">
    <property type="term" value="P:tricarboxylic acid cycle"/>
    <property type="evidence" value="ECO:0007669"/>
    <property type="project" value="TreeGrafter"/>
</dbReference>
<dbReference type="GO" id="GO:0030976">
    <property type="term" value="F:thiamine pyrophosphate binding"/>
    <property type="evidence" value="ECO:0007669"/>
    <property type="project" value="InterPro"/>
</dbReference>
<proteinExistence type="inferred from homology"/>
<evidence type="ECO:0000256" key="2">
    <source>
        <dbReference type="ARBA" id="ARBA00006936"/>
    </source>
</evidence>
<evidence type="ECO:0000259" key="5">
    <source>
        <dbReference type="Pfam" id="PF16870"/>
    </source>
</evidence>
<reference evidence="6 7" key="1">
    <citation type="submission" date="2023-12" db="EMBL/GenBank/DDBJ databases">
        <title>A high-quality genome assembly for Dillenia turbinata (Dilleniales).</title>
        <authorList>
            <person name="Chanderbali A."/>
        </authorList>
    </citation>
    <scope>NUCLEOTIDE SEQUENCE [LARGE SCALE GENOMIC DNA]</scope>
    <source>
        <strain evidence="6">LSX21</strain>
        <tissue evidence="6">Leaf</tissue>
    </source>
</reference>
<gene>
    <name evidence="6" type="ORF">RJ641_036115</name>
</gene>
<keyword evidence="3" id="KW-0560">Oxidoreductase</keyword>
<dbReference type="GO" id="GO:0004591">
    <property type="term" value="F:oxoglutarate dehydrogenase (succinyl-transferring) activity"/>
    <property type="evidence" value="ECO:0007669"/>
    <property type="project" value="TreeGrafter"/>
</dbReference>
<dbReference type="InterPro" id="IPR011603">
    <property type="entry name" value="2oxoglutarate_DH_E1"/>
</dbReference>
<evidence type="ECO:0000313" key="7">
    <source>
        <dbReference type="Proteomes" id="UP001370490"/>
    </source>
</evidence>
<name>A0AAN8VP61_9MAGN</name>
<evidence type="ECO:0000313" key="6">
    <source>
        <dbReference type="EMBL" id="KAK6933221.1"/>
    </source>
</evidence>
<feature type="domain" description="2-oxoglutarate dehydrogenase E1 component/KDG C-terminal" evidence="5">
    <location>
        <begin position="189"/>
        <end position="258"/>
    </location>
</feature>